<feature type="domain" description="High potential iron-sulfur proteins family profile" evidence="8">
    <location>
        <begin position="49"/>
        <end position="135"/>
    </location>
</feature>
<organism evidence="9 10">
    <name type="scientific">Candidatus Propionivibrio aalborgensis</name>
    <dbReference type="NCBI Taxonomy" id="1860101"/>
    <lineage>
        <taxon>Bacteria</taxon>
        <taxon>Pseudomonadati</taxon>
        <taxon>Pseudomonadota</taxon>
        <taxon>Betaproteobacteria</taxon>
        <taxon>Rhodocyclales</taxon>
        <taxon>Rhodocyclaceae</taxon>
        <taxon>Propionivibrio</taxon>
    </lineage>
</organism>
<dbReference type="InterPro" id="IPR000170">
    <property type="entry name" value="High_potential_FeS_prot"/>
</dbReference>
<dbReference type="EMBL" id="FLQY01000002">
    <property type="protein sequence ID" value="SBT03226.1"/>
    <property type="molecule type" value="Genomic_DNA"/>
</dbReference>
<comment type="subunit">
    <text evidence="7">Homodimer.</text>
</comment>
<dbReference type="GO" id="GO:0009055">
    <property type="term" value="F:electron transfer activity"/>
    <property type="evidence" value="ECO:0007669"/>
    <property type="project" value="InterPro"/>
</dbReference>
<keyword evidence="6 7" id="KW-0411">Iron-sulfur</keyword>
<keyword evidence="2 7" id="KW-0004">4Fe-4S</keyword>
<evidence type="ECO:0000256" key="1">
    <source>
        <dbReference type="ARBA" id="ARBA00022448"/>
    </source>
</evidence>
<evidence type="ECO:0000256" key="6">
    <source>
        <dbReference type="ARBA" id="ARBA00023014"/>
    </source>
</evidence>
<protein>
    <recommendedName>
        <fullName evidence="7">High-potential iron-sulfur protein</fullName>
        <shortName evidence="7">HiPIP</shortName>
    </recommendedName>
</protein>
<keyword evidence="4 7" id="KW-0249">Electron transport</keyword>
<gene>
    <name evidence="9" type="ORF">PROAA_100013</name>
</gene>
<comment type="function">
    <text evidence="7">Specific class of high-redox-potential 4Fe-4S ferredoxins. Functions in anaerobic electron transport in most purple and in some other photosynthetic bacteria and in at least one genus (Paracoccus) of halophilic, denitrifying bacteria.</text>
</comment>
<dbReference type="Proteomes" id="UP000199600">
    <property type="component" value="Unassembled WGS sequence"/>
</dbReference>
<dbReference type="RefSeq" id="WP_186409362.1">
    <property type="nucleotide sequence ID" value="NZ_FLQY01000002.1"/>
</dbReference>
<evidence type="ECO:0000313" key="9">
    <source>
        <dbReference type="EMBL" id="SBT03226.1"/>
    </source>
</evidence>
<dbReference type="Pfam" id="PF01355">
    <property type="entry name" value="HIPIP"/>
    <property type="match status" value="1"/>
</dbReference>
<keyword evidence="3 7" id="KW-0479">Metal-binding</keyword>
<dbReference type="GO" id="GO:0019646">
    <property type="term" value="P:aerobic electron transport chain"/>
    <property type="evidence" value="ECO:0007669"/>
    <property type="project" value="InterPro"/>
</dbReference>
<keyword evidence="10" id="KW-1185">Reference proteome</keyword>
<dbReference type="AlphaFoldDB" id="A0A1A8XER7"/>
<evidence type="ECO:0000256" key="3">
    <source>
        <dbReference type="ARBA" id="ARBA00022723"/>
    </source>
</evidence>
<dbReference type="InterPro" id="IPR036369">
    <property type="entry name" value="HIPIP_sf"/>
</dbReference>
<dbReference type="SUPFAM" id="SSF57652">
    <property type="entry name" value="HIPIP (high potential iron protein)"/>
    <property type="match status" value="1"/>
</dbReference>
<keyword evidence="5 7" id="KW-0408">Iron</keyword>
<dbReference type="GO" id="GO:0046872">
    <property type="term" value="F:metal ion binding"/>
    <property type="evidence" value="ECO:0007669"/>
    <property type="project" value="UniProtKB-KW"/>
</dbReference>
<reference evidence="9 10" key="1">
    <citation type="submission" date="2016-06" db="EMBL/GenBank/DDBJ databases">
        <authorList>
            <person name="Kjaerup R.B."/>
            <person name="Dalgaard T.S."/>
            <person name="Juul-Madsen H.R."/>
        </authorList>
    </citation>
    <scope>NUCLEOTIDE SEQUENCE [LARGE SCALE GENOMIC DNA]</scope>
    <source>
        <strain evidence="9">2</strain>
    </source>
</reference>
<keyword evidence="1 7" id="KW-0813">Transport</keyword>
<evidence type="ECO:0000259" key="8">
    <source>
        <dbReference type="PROSITE" id="PS51373"/>
    </source>
</evidence>
<evidence type="ECO:0000256" key="4">
    <source>
        <dbReference type="ARBA" id="ARBA00022982"/>
    </source>
</evidence>
<accession>A0A1A8XER7</accession>
<dbReference type="PROSITE" id="PS51373">
    <property type="entry name" value="HIPIP"/>
    <property type="match status" value="1"/>
</dbReference>
<sequence length="135" mass="14694">MAARETKSTERRKFLNTALKGIAVAPLGFILPVTDVLAAKGVPSNDGISSEIAKLPENDRQAKALSYKEDATMVDTAQFNRKENQFCSNCQLFSGSPGDIWGPCAIFSYRAHPSIKKPFEVSANGWCKSWGPRAA</sequence>
<evidence type="ECO:0000256" key="5">
    <source>
        <dbReference type="ARBA" id="ARBA00023004"/>
    </source>
</evidence>
<evidence type="ECO:0000256" key="2">
    <source>
        <dbReference type="ARBA" id="ARBA00022485"/>
    </source>
</evidence>
<proteinExistence type="inferred from homology"/>
<comment type="similarity">
    <text evidence="7">Belongs to the high-potential iron-sulfur protein (HiPIP) family.</text>
</comment>
<evidence type="ECO:0000256" key="7">
    <source>
        <dbReference type="RuleBase" id="RU000620"/>
    </source>
</evidence>
<dbReference type="GO" id="GO:0051539">
    <property type="term" value="F:4 iron, 4 sulfur cluster binding"/>
    <property type="evidence" value="ECO:0007669"/>
    <property type="project" value="UniProtKB-KW"/>
</dbReference>
<dbReference type="Gene3D" id="4.10.490.10">
    <property type="entry name" value="High potential iron-sulphur protein"/>
    <property type="match status" value="1"/>
</dbReference>
<name>A0A1A8XER7_9RHOO</name>
<evidence type="ECO:0000313" key="10">
    <source>
        <dbReference type="Proteomes" id="UP000199600"/>
    </source>
</evidence>